<feature type="domain" description="RRM" evidence="4">
    <location>
        <begin position="130"/>
        <end position="208"/>
    </location>
</feature>
<feature type="compositionally biased region" description="Low complexity" evidence="3">
    <location>
        <begin position="370"/>
        <end position="392"/>
    </location>
</feature>
<dbReference type="SUPFAM" id="SSF54928">
    <property type="entry name" value="RNA-binding domain, RBD"/>
    <property type="match status" value="3"/>
</dbReference>
<dbReference type="GO" id="GO:0043488">
    <property type="term" value="P:regulation of mRNA stability"/>
    <property type="evidence" value="ECO:0007669"/>
    <property type="project" value="TreeGrafter"/>
</dbReference>
<accession>A0A9W8E1J9</accession>
<sequence>MSSHHPSSPDPAAEKTSPAAAVTPPSPSTDGATSQGCRSLYVGNLDSNITEDELREVFAPLGDVQSVKIITNRAFAHGGLNYGFVEFVDHISAGKALAEIQGKALHDKELKINWAFASSINTREDTSAHFHIFVGDLSPEVNDQILQKAFMEYGNMSDARVMWDAKSGKTRGFGFVAYRDRADAERAIEAMNGQPIGSRSVRVNWANQKGSAPSAHRAKPGNTNYEIILAQTPLYNTTVYLGNLAQTTTTEHIITLLRRFGYIVSTRFQLDRGYAFIKLDTHENATAAIATLNGTLLNDRPLRCSWGKERTAGTSQTASVSGAASATHTPPPAPHLAYYTSPLSGGYPSQPYGYHGGGYAGMPHYNTAAPLAPTAGTTSPLSRPQPQHAHPYPQYPPYPSQQSPQPPVGWNMAYGNAYPPPYPMYYGYDAQPGGSVSAPHYPTSSHDSGNGNARGMAAGSPPLNYAEAPGDHASQPYYSHPDEAVHNMDK</sequence>
<organism evidence="5 6">
    <name type="scientific">Tieghemiomyces parasiticus</name>
    <dbReference type="NCBI Taxonomy" id="78921"/>
    <lineage>
        <taxon>Eukaryota</taxon>
        <taxon>Fungi</taxon>
        <taxon>Fungi incertae sedis</taxon>
        <taxon>Zoopagomycota</taxon>
        <taxon>Kickxellomycotina</taxon>
        <taxon>Dimargaritomycetes</taxon>
        <taxon>Dimargaritales</taxon>
        <taxon>Dimargaritaceae</taxon>
        <taxon>Tieghemiomyces</taxon>
    </lineage>
</organism>
<reference evidence="5" key="1">
    <citation type="submission" date="2022-07" db="EMBL/GenBank/DDBJ databases">
        <title>Phylogenomic reconstructions and comparative analyses of Kickxellomycotina fungi.</title>
        <authorList>
            <person name="Reynolds N.K."/>
            <person name="Stajich J.E."/>
            <person name="Barry K."/>
            <person name="Grigoriev I.V."/>
            <person name="Crous P."/>
            <person name="Smith M.E."/>
        </authorList>
    </citation>
    <scope>NUCLEOTIDE SEQUENCE</scope>
    <source>
        <strain evidence="5">RSA 861</strain>
    </source>
</reference>
<dbReference type="GO" id="GO:0010494">
    <property type="term" value="C:cytoplasmic stress granule"/>
    <property type="evidence" value="ECO:0007669"/>
    <property type="project" value="TreeGrafter"/>
</dbReference>
<feature type="compositionally biased region" description="Polar residues" evidence="3">
    <location>
        <begin position="442"/>
        <end position="451"/>
    </location>
</feature>
<dbReference type="PROSITE" id="PS50102">
    <property type="entry name" value="RRM"/>
    <property type="match status" value="3"/>
</dbReference>
<keyword evidence="6" id="KW-1185">Reference proteome</keyword>
<evidence type="ECO:0000313" key="5">
    <source>
        <dbReference type="EMBL" id="KAJ1928690.1"/>
    </source>
</evidence>
<feature type="region of interest" description="Disordered" evidence="3">
    <location>
        <begin position="1"/>
        <end position="35"/>
    </location>
</feature>
<gene>
    <name evidence="5" type="primary">PUB1_1</name>
    <name evidence="5" type="ORF">IWQ60_001839</name>
</gene>
<feature type="region of interest" description="Disordered" evidence="3">
    <location>
        <begin position="437"/>
        <end position="490"/>
    </location>
</feature>
<dbReference type="Gene3D" id="3.30.70.330">
    <property type="match status" value="3"/>
</dbReference>
<evidence type="ECO:0000259" key="4">
    <source>
        <dbReference type="PROSITE" id="PS50102"/>
    </source>
</evidence>
<dbReference type="Pfam" id="PF00076">
    <property type="entry name" value="RRM_1"/>
    <property type="match status" value="3"/>
</dbReference>
<evidence type="ECO:0000256" key="2">
    <source>
        <dbReference type="PROSITE-ProRule" id="PRU00176"/>
    </source>
</evidence>
<feature type="compositionally biased region" description="Pro residues" evidence="3">
    <location>
        <begin position="393"/>
        <end position="405"/>
    </location>
</feature>
<evidence type="ECO:0000256" key="1">
    <source>
        <dbReference type="ARBA" id="ARBA00022884"/>
    </source>
</evidence>
<evidence type="ECO:0000313" key="6">
    <source>
        <dbReference type="Proteomes" id="UP001150569"/>
    </source>
</evidence>
<dbReference type="InterPro" id="IPR035979">
    <property type="entry name" value="RBD_domain_sf"/>
</dbReference>
<feature type="compositionally biased region" description="Basic and acidic residues" evidence="3">
    <location>
        <begin position="480"/>
        <end position="490"/>
    </location>
</feature>
<feature type="domain" description="RRM" evidence="4">
    <location>
        <begin position="38"/>
        <end position="117"/>
    </location>
</feature>
<dbReference type="GO" id="GO:0000184">
    <property type="term" value="P:nuclear-transcribed mRNA catabolic process, nonsense-mediated decay"/>
    <property type="evidence" value="ECO:0007669"/>
    <property type="project" value="TreeGrafter"/>
</dbReference>
<protein>
    <submittedName>
        <fullName evidence="5">E3 ubiquitin-protein ligase pub1</fullName>
    </submittedName>
</protein>
<dbReference type="AlphaFoldDB" id="A0A9W8E1J9"/>
<feature type="compositionally biased region" description="Polar residues" evidence="3">
    <location>
        <begin position="312"/>
        <end position="322"/>
    </location>
</feature>
<feature type="region of interest" description="Disordered" evidence="3">
    <location>
        <begin position="370"/>
        <end position="405"/>
    </location>
</feature>
<dbReference type="GO" id="GO:0034063">
    <property type="term" value="P:stress granule assembly"/>
    <property type="evidence" value="ECO:0007669"/>
    <property type="project" value="TreeGrafter"/>
</dbReference>
<proteinExistence type="predicted"/>
<dbReference type="Proteomes" id="UP001150569">
    <property type="component" value="Unassembled WGS sequence"/>
</dbReference>
<dbReference type="OrthoDB" id="8093034at2759"/>
<feature type="domain" description="RRM" evidence="4">
    <location>
        <begin position="237"/>
        <end position="309"/>
    </location>
</feature>
<dbReference type="InterPro" id="IPR012677">
    <property type="entry name" value="Nucleotide-bd_a/b_plait_sf"/>
</dbReference>
<keyword evidence="1 2" id="KW-0694">RNA-binding</keyword>
<feature type="region of interest" description="Disordered" evidence="3">
    <location>
        <begin position="310"/>
        <end position="331"/>
    </location>
</feature>
<dbReference type="InterPro" id="IPR000504">
    <property type="entry name" value="RRM_dom"/>
</dbReference>
<evidence type="ECO:0000256" key="3">
    <source>
        <dbReference type="SAM" id="MobiDB-lite"/>
    </source>
</evidence>
<dbReference type="PANTHER" id="PTHR47640:SF5">
    <property type="entry name" value="RRM DOMAIN-CONTAINING PROTEIN"/>
    <property type="match status" value="1"/>
</dbReference>
<dbReference type="EMBL" id="JANBPT010000063">
    <property type="protein sequence ID" value="KAJ1928690.1"/>
    <property type="molecule type" value="Genomic_DNA"/>
</dbReference>
<dbReference type="PANTHER" id="PTHR47640">
    <property type="entry name" value="TRNA SELENOCYSTEINE 1-ASSOCIATED PROTEIN 1-RELATED-RELATED"/>
    <property type="match status" value="1"/>
</dbReference>
<dbReference type="InterPro" id="IPR050825">
    <property type="entry name" value="RBM42_RBP45_47-like"/>
</dbReference>
<comment type="caution">
    <text evidence="5">The sequence shown here is derived from an EMBL/GenBank/DDBJ whole genome shotgun (WGS) entry which is preliminary data.</text>
</comment>
<dbReference type="GO" id="GO:0003729">
    <property type="term" value="F:mRNA binding"/>
    <property type="evidence" value="ECO:0007669"/>
    <property type="project" value="InterPro"/>
</dbReference>
<name>A0A9W8E1J9_9FUNG</name>
<dbReference type="SMART" id="SM00360">
    <property type="entry name" value="RRM"/>
    <property type="match status" value="3"/>
</dbReference>